<feature type="transmembrane region" description="Helical" evidence="1">
    <location>
        <begin position="108"/>
        <end position="128"/>
    </location>
</feature>
<protein>
    <submittedName>
        <fullName evidence="2">Uncharacterized protein</fullName>
    </submittedName>
</protein>
<dbReference type="Proteomes" id="UP001596289">
    <property type="component" value="Unassembled WGS sequence"/>
</dbReference>
<feature type="transmembrane region" description="Helical" evidence="1">
    <location>
        <begin position="84"/>
        <end position="102"/>
    </location>
</feature>
<reference evidence="3" key="1">
    <citation type="journal article" date="2019" name="Int. J. Syst. Evol. Microbiol.">
        <title>The Global Catalogue of Microorganisms (GCM) 10K type strain sequencing project: providing services to taxonomists for standard genome sequencing and annotation.</title>
        <authorList>
            <consortium name="The Broad Institute Genomics Platform"/>
            <consortium name="The Broad Institute Genome Sequencing Center for Infectious Disease"/>
            <person name="Wu L."/>
            <person name="Ma J."/>
        </authorList>
    </citation>
    <scope>NUCLEOTIDE SEQUENCE [LARGE SCALE GENOMIC DNA]</scope>
    <source>
        <strain evidence="3">CCM 8904</strain>
    </source>
</reference>
<accession>A0ABW1RDZ3</accession>
<sequence>MMKLAKRFIFIVLLIIQLILLWLPIELQNLYDTHLGFMRQILFMNETYPVHLAKWLFWIVIFSAVSLLILSFGHRNKGFNWLQLGWLAILLLVTLSAVLMTATSAPLYFYNLTCWGISVLLQIVIVMADRIKLQ</sequence>
<dbReference type="RefSeq" id="WP_125552026.1">
    <property type="nucleotide sequence ID" value="NZ_JBHSSL010000028.1"/>
</dbReference>
<keyword evidence="1" id="KW-0472">Membrane</keyword>
<comment type="caution">
    <text evidence="2">The sequence shown here is derived from an EMBL/GenBank/DDBJ whole genome shotgun (WGS) entry which is preliminary data.</text>
</comment>
<name>A0ABW1RDZ3_9LACO</name>
<evidence type="ECO:0000313" key="3">
    <source>
        <dbReference type="Proteomes" id="UP001596289"/>
    </source>
</evidence>
<gene>
    <name evidence="2" type="ORF">ACFQGP_05430</name>
</gene>
<organism evidence="2 3">
    <name type="scientific">Loigolactobacillus jiayinensis</name>
    <dbReference type="NCBI Taxonomy" id="2486016"/>
    <lineage>
        <taxon>Bacteria</taxon>
        <taxon>Bacillati</taxon>
        <taxon>Bacillota</taxon>
        <taxon>Bacilli</taxon>
        <taxon>Lactobacillales</taxon>
        <taxon>Lactobacillaceae</taxon>
        <taxon>Loigolactobacillus</taxon>
    </lineage>
</organism>
<proteinExistence type="predicted"/>
<evidence type="ECO:0000313" key="2">
    <source>
        <dbReference type="EMBL" id="MFC6170024.1"/>
    </source>
</evidence>
<feature type="transmembrane region" description="Helical" evidence="1">
    <location>
        <begin position="51"/>
        <end position="72"/>
    </location>
</feature>
<evidence type="ECO:0000256" key="1">
    <source>
        <dbReference type="SAM" id="Phobius"/>
    </source>
</evidence>
<keyword evidence="1" id="KW-1133">Transmembrane helix</keyword>
<keyword evidence="3" id="KW-1185">Reference proteome</keyword>
<dbReference type="EMBL" id="JBHSSL010000028">
    <property type="protein sequence ID" value="MFC6170024.1"/>
    <property type="molecule type" value="Genomic_DNA"/>
</dbReference>
<keyword evidence="1" id="KW-0812">Transmembrane</keyword>